<organism evidence="1 2">
    <name type="scientific">Ovis ammon polii x Ovis aries</name>
    <dbReference type="NCBI Taxonomy" id="2918886"/>
    <lineage>
        <taxon>Eukaryota</taxon>
        <taxon>Metazoa</taxon>
        <taxon>Chordata</taxon>
        <taxon>Craniata</taxon>
        <taxon>Vertebrata</taxon>
        <taxon>Euteleostomi</taxon>
        <taxon>Mammalia</taxon>
        <taxon>Eutheria</taxon>
        <taxon>Laurasiatheria</taxon>
        <taxon>Artiodactyla</taxon>
        <taxon>Ruminantia</taxon>
        <taxon>Pecora</taxon>
        <taxon>Bovidae</taxon>
        <taxon>Caprinae</taxon>
        <taxon>Ovis</taxon>
    </lineage>
</organism>
<reference evidence="1" key="1">
    <citation type="submission" date="2022-03" db="EMBL/GenBank/DDBJ databases">
        <title>Genomic analyses of argali, domestic sheep and their hybrids provide insights into chromosomal evolution, heterosis and genetic basis of agronomic traits.</title>
        <authorList>
            <person name="Li M."/>
        </authorList>
    </citation>
    <scope>NUCLEOTIDE SEQUENCE</scope>
    <source>
        <strain evidence="1">F1 hybrid</strain>
    </source>
</reference>
<evidence type="ECO:0000313" key="2">
    <source>
        <dbReference type="Proteomes" id="UP001057279"/>
    </source>
</evidence>
<proteinExistence type="predicted"/>
<accession>A0ACB9U755</accession>
<protein>
    <submittedName>
        <fullName evidence="1">Uncharacterized protein</fullName>
    </submittedName>
</protein>
<dbReference type="EMBL" id="CM043047">
    <property type="protein sequence ID" value="KAI4560527.1"/>
    <property type="molecule type" value="Genomic_DNA"/>
</dbReference>
<gene>
    <name evidence="1" type="ORF">MJG53_017156</name>
</gene>
<keyword evidence="2" id="KW-1185">Reference proteome</keyword>
<dbReference type="Proteomes" id="UP001057279">
    <property type="component" value="Linkage Group LG22"/>
</dbReference>
<name>A0ACB9U755_9CETA</name>
<sequence>MQNEGLGNPDPPTGDSDKQHRKRLNRASDWTNRMLPFIQAVSQATGKGDSQKGSHDSITVKGCSDDSLSPSSCPPPHIHTVPRKMICNKQLTDINSYCYDAVKLDFRTRSLLTVSVTASSWRSTGHNRPRTVLDDDTKIHEDFVTQAKADCYFTNGTEKVRFVVRFIFNLEEYARFDSDLGMFVALTELGKPDAELWNNRPDILARSRASVDMLCRRNYNLGAPFTVGRRVQPEVTVYPEKTPALQHRNLLLCLVTGFYPGDIKVTWFRNGQEQREGVMSTGLIRNGDWTFQTTVMLPMTPELGEVYTCLVDHPSLPSPVSVDWSENQLVLSEPNSGRSDPGQGLC</sequence>
<evidence type="ECO:0000313" key="1">
    <source>
        <dbReference type="EMBL" id="KAI4560527.1"/>
    </source>
</evidence>
<comment type="caution">
    <text evidence="1">The sequence shown here is derived from an EMBL/GenBank/DDBJ whole genome shotgun (WGS) entry which is preliminary data.</text>
</comment>